<dbReference type="Gene3D" id="2.60.120.430">
    <property type="entry name" value="Galactose-binding lectin"/>
    <property type="match status" value="1"/>
</dbReference>
<evidence type="ECO:0000313" key="6">
    <source>
        <dbReference type="EMBL" id="GAA2334053.1"/>
    </source>
</evidence>
<keyword evidence="3" id="KW-0624">Polysaccharide degradation</keyword>
<dbReference type="Pfam" id="PF16173">
    <property type="entry name" value="DUF4874"/>
    <property type="match status" value="1"/>
</dbReference>
<keyword evidence="4" id="KW-0732">Signal</keyword>
<name>A0ABN3FNK8_9ACTN</name>
<dbReference type="Gene3D" id="2.60.40.10">
    <property type="entry name" value="Immunoglobulins"/>
    <property type="match status" value="2"/>
</dbReference>
<dbReference type="SUPFAM" id="SSF49265">
    <property type="entry name" value="Fibronectin type III"/>
    <property type="match status" value="2"/>
</dbReference>
<evidence type="ECO:0000256" key="3">
    <source>
        <dbReference type="ARBA" id="ARBA00023326"/>
    </source>
</evidence>
<gene>
    <name evidence="6" type="ORF">GCM10010170_013510</name>
</gene>
<keyword evidence="2" id="KW-0378">Hydrolase</keyword>
<dbReference type="InterPro" id="IPR032379">
    <property type="entry name" value="DUF4874"/>
</dbReference>
<dbReference type="CDD" id="cd00063">
    <property type="entry name" value="FN3"/>
    <property type="match status" value="1"/>
</dbReference>
<organism evidence="6 7">
    <name type="scientific">Dactylosporangium salmoneum</name>
    <dbReference type="NCBI Taxonomy" id="53361"/>
    <lineage>
        <taxon>Bacteria</taxon>
        <taxon>Bacillati</taxon>
        <taxon>Actinomycetota</taxon>
        <taxon>Actinomycetes</taxon>
        <taxon>Micromonosporales</taxon>
        <taxon>Micromonosporaceae</taxon>
        <taxon>Dactylosporangium</taxon>
    </lineage>
</organism>
<keyword evidence="7" id="KW-1185">Reference proteome</keyword>
<dbReference type="InterPro" id="IPR032267">
    <property type="entry name" value="DUF4832"/>
</dbReference>
<keyword evidence="3" id="KW-0119">Carbohydrate metabolism</keyword>
<dbReference type="RefSeq" id="WP_344611369.1">
    <property type="nucleotide sequence ID" value="NZ_BAAARV010000013.1"/>
</dbReference>
<proteinExistence type="predicted"/>
<dbReference type="PANTHER" id="PTHR13817">
    <property type="entry name" value="TITIN"/>
    <property type="match status" value="1"/>
</dbReference>
<feature type="domain" description="Fibronectin type-III" evidence="5">
    <location>
        <begin position="507"/>
        <end position="599"/>
    </location>
</feature>
<dbReference type="Proteomes" id="UP001501444">
    <property type="component" value="Unassembled WGS sequence"/>
</dbReference>
<dbReference type="InterPro" id="IPR036116">
    <property type="entry name" value="FN3_sf"/>
</dbReference>
<evidence type="ECO:0000256" key="2">
    <source>
        <dbReference type="ARBA" id="ARBA00023295"/>
    </source>
</evidence>
<dbReference type="InterPro" id="IPR003961">
    <property type="entry name" value="FN3_dom"/>
</dbReference>
<feature type="domain" description="Fibronectin type-III" evidence="5">
    <location>
        <begin position="600"/>
        <end position="687"/>
    </location>
</feature>
<dbReference type="PANTHER" id="PTHR13817:SF73">
    <property type="entry name" value="FIBRONECTIN TYPE-III DOMAIN-CONTAINING PROTEIN"/>
    <property type="match status" value="1"/>
</dbReference>
<dbReference type="EMBL" id="BAAARV010000013">
    <property type="protein sequence ID" value="GAA2334053.1"/>
    <property type="molecule type" value="Genomic_DNA"/>
</dbReference>
<dbReference type="InterPro" id="IPR013783">
    <property type="entry name" value="Ig-like_fold"/>
</dbReference>
<evidence type="ECO:0000256" key="4">
    <source>
        <dbReference type="SAM" id="SignalP"/>
    </source>
</evidence>
<dbReference type="SMART" id="SM00060">
    <property type="entry name" value="FN3"/>
    <property type="match status" value="2"/>
</dbReference>
<dbReference type="Pfam" id="PF00041">
    <property type="entry name" value="fn3"/>
    <property type="match status" value="1"/>
</dbReference>
<feature type="signal peptide" evidence="4">
    <location>
        <begin position="1"/>
        <end position="30"/>
    </location>
</feature>
<evidence type="ECO:0000313" key="7">
    <source>
        <dbReference type="Proteomes" id="UP001501444"/>
    </source>
</evidence>
<comment type="caution">
    <text evidence="6">The sequence shown here is derived from an EMBL/GenBank/DDBJ whole genome shotgun (WGS) entry which is preliminary data.</text>
</comment>
<feature type="chain" id="PRO_5047002699" description="Fibronectin type-III domain-containing protein" evidence="4">
    <location>
        <begin position="31"/>
        <end position="839"/>
    </location>
</feature>
<evidence type="ECO:0000259" key="5">
    <source>
        <dbReference type="PROSITE" id="PS50853"/>
    </source>
</evidence>
<accession>A0ABN3FNK8</accession>
<sequence>MQRTLRVRAAAVAAAVLALPLLAPALPAAAATTATVAFTGDYATVFTNPERGFHNRYEIINDPSVNDYASNTIPGFNPDMLDRTFSRARADGDTLIHSYVHLDKYQTTDLPPALLTNLNGGLAAIRAQGLKIVLRVAYVWDGYSAVTEPQMERHIDQLAPVLAANADVIMHLEAGFFGAWGEWHESPYTAASEESQAPVRYQLVKKLLSSTPATIPVAIRYPIFNYEFAQRTAPPAGCTLPNNCLLTTAEFDRLGFHDDCFLADSADMGTYDQNSWLGWFDVAAKKQWVYDMATSTAGNKIVGGETCNASGGNDAAGVNAQYELSHQHWTEINEDYAAVNTDLWKSANMAASGNDPAETLFTRIKRKLGYRLRLVDATYSTPATAGASFTFSAHLNNDGYAGLIKPRPVYLVFDDGTHRYDVQLPGVDPRTWKPGAVTIPAQTVTLPSMVSGQYKLALWLPDQATGLRGNPAYSVRLADTGTWDAAKGYNVLASGVTVGSCTADCVAPTAPTLTATGGTGTTATLSWSGATDNVGVTGYRVFRDGTAVATVTGTTYTDTGVPAGSLTYTVTARDAAGNESPPSNAVTVGVGCTDCTPPSAPAGLAATGATTTSISLSWNASTDNVGVTGYLVYRGGTQVGTPTGTTYTDTGLSAGTAYTYTVKARDAAGNLSPASAPLTASTATPPPVGLVLDDFDGTPAYPSAAQNDLHKWTGGNCFLNGGGNGVVSGGALALQYNNCGWFGSDVGQDVSAYTYLVVRVKGASGGEQAHFSLSLGGATKVFGDYTLDGGGHPAITTAYQDIKIPMVANGINRASPSQLALGFWYGGASTITIDSITFQ</sequence>
<dbReference type="PROSITE" id="PS50853">
    <property type="entry name" value="FN3"/>
    <property type="match status" value="2"/>
</dbReference>
<reference evidence="6 7" key="1">
    <citation type="journal article" date="2019" name="Int. J. Syst. Evol. Microbiol.">
        <title>The Global Catalogue of Microorganisms (GCM) 10K type strain sequencing project: providing services to taxonomists for standard genome sequencing and annotation.</title>
        <authorList>
            <consortium name="The Broad Institute Genomics Platform"/>
            <consortium name="The Broad Institute Genome Sequencing Center for Infectious Disease"/>
            <person name="Wu L."/>
            <person name="Ma J."/>
        </authorList>
    </citation>
    <scope>NUCLEOTIDE SEQUENCE [LARGE SCALE GENOMIC DNA]</scope>
    <source>
        <strain evidence="6 7">JCM 3272</strain>
    </source>
</reference>
<keyword evidence="1" id="KW-0677">Repeat</keyword>
<dbReference type="Pfam" id="PF16116">
    <property type="entry name" value="DUF4832"/>
    <property type="match status" value="1"/>
</dbReference>
<protein>
    <recommendedName>
        <fullName evidence="5">Fibronectin type-III domain-containing protein</fullName>
    </recommendedName>
</protein>
<keyword evidence="2" id="KW-0326">Glycosidase</keyword>
<dbReference type="InterPro" id="IPR050964">
    <property type="entry name" value="Striated_Muscle_Regulatory"/>
</dbReference>
<evidence type="ECO:0000256" key="1">
    <source>
        <dbReference type="ARBA" id="ARBA00022737"/>
    </source>
</evidence>